<dbReference type="Pfam" id="PF08481">
    <property type="entry name" value="GBS_Bsp-like"/>
    <property type="match status" value="5"/>
</dbReference>
<reference evidence="2 3" key="1">
    <citation type="submission" date="2021-10" db="EMBL/GenBank/DDBJ databases">
        <title>Anaerobic single-cell dispensing facilitates the cultivation of human gut bacteria.</title>
        <authorList>
            <person name="Afrizal A."/>
        </authorList>
    </citation>
    <scope>NUCLEOTIDE SEQUENCE [LARGE SCALE GENOMIC DNA]</scope>
    <source>
        <strain evidence="2 3">CLA-AA-H224</strain>
    </source>
</reference>
<proteinExistence type="predicted"/>
<sequence>MKRRKTAAGLLAASLLVGAAPVVTNAAPVRIVSTSITEQSSSGYRVNVTFSADAGVSRVMMPTWTEANGQDDIVWHQASVSGNTASFYVPVSAHKGESGAYITHIYVYDRQGQFALKGENVTVPASTSASSSLSIGDVSITELSASGYRVTAKINAPSGVSKVLMPTWTNANGQDDLVWHQASVSGDTATFYVPSSAHKGESGAYTTHIYLYDKAEKLAPLKGVNVTVPSAAVTPPTPSSSFSIGNVSVTELSASGYRVTAKINAPSGVSKVLMPTWTNANGQDDLVWHQASVNGDTATFYVPSSAHKGESGAYTTHIYLYDKAGKLAPLKGVNVTVPSAAVTPPTPSSSLSIGDVSITELSASGYRVTAKINAPSGVSKVLMPTWTNANGQDDLVWHQASVNGDTATFYVPSSAHKGESGAYTTHIYLYDNAGKLAPLKGVNVTVPSGANPGGSSGNNNGSGTGVLSMAIPYVTELSSNGFRVTIQFNAPAGYKKVSTAVWTAANGQDDLVWHNMTVSGNTATCYVPVSEHKNEHGSYIVNAYVFETDTKYVLQGMTVPVP</sequence>
<feature type="chain" id="PRO_5042208634" evidence="1">
    <location>
        <begin position="27"/>
        <end position="562"/>
    </location>
</feature>
<dbReference type="InterPro" id="IPR013688">
    <property type="entry name" value="GBS_Bsp-like"/>
</dbReference>
<organism evidence="2 3">
    <name type="scientific">Anthropogastromicrobium aceti</name>
    <dbReference type="NCBI Taxonomy" id="2981768"/>
    <lineage>
        <taxon>Bacteria</taxon>
        <taxon>Bacillati</taxon>
        <taxon>Bacillota</taxon>
        <taxon>Clostridia</taxon>
        <taxon>Lachnospirales</taxon>
        <taxon>Lachnospiraceae</taxon>
        <taxon>Anthropogastromicrobium</taxon>
    </lineage>
</organism>
<evidence type="ECO:0000256" key="1">
    <source>
        <dbReference type="SAM" id="SignalP"/>
    </source>
</evidence>
<accession>A0AAE3E304</accession>
<gene>
    <name evidence="2" type="ORF">LKD48_06110</name>
</gene>
<dbReference type="EMBL" id="JAJEQN010000011">
    <property type="protein sequence ID" value="MCC2221223.1"/>
    <property type="molecule type" value="Genomic_DNA"/>
</dbReference>
<keyword evidence="3" id="KW-1185">Reference proteome</keyword>
<evidence type="ECO:0000313" key="3">
    <source>
        <dbReference type="Proteomes" id="UP001198200"/>
    </source>
</evidence>
<comment type="caution">
    <text evidence="2">The sequence shown here is derived from an EMBL/GenBank/DDBJ whole genome shotgun (WGS) entry which is preliminary data.</text>
</comment>
<protein>
    <submittedName>
        <fullName evidence="2">GBS Bsp-like repeat-containing protein</fullName>
    </submittedName>
</protein>
<dbReference type="Gene3D" id="2.60.40.3760">
    <property type="match status" value="5"/>
</dbReference>
<dbReference type="Proteomes" id="UP001198200">
    <property type="component" value="Unassembled WGS sequence"/>
</dbReference>
<name>A0AAE3E304_9FIRM</name>
<feature type="signal peptide" evidence="1">
    <location>
        <begin position="1"/>
        <end position="26"/>
    </location>
</feature>
<dbReference type="AlphaFoldDB" id="A0AAE3E304"/>
<evidence type="ECO:0000313" key="2">
    <source>
        <dbReference type="EMBL" id="MCC2221223.1"/>
    </source>
</evidence>
<dbReference type="RefSeq" id="WP_308731520.1">
    <property type="nucleotide sequence ID" value="NZ_JAJEQN010000011.1"/>
</dbReference>
<keyword evidence="1" id="KW-0732">Signal</keyword>